<reference evidence="1" key="1">
    <citation type="submission" date="2021-06" db="EMBL/GenBank/DDBJ databases">
        <authorList>
            <person name="Kallberg Y."/>
            <person name="Tangrot J."/>
            <person name="Rosling A."/>
        </authorList>
    </citation>
    <scope>NUCLEOTIDE SEQUENCE</scope>
    <source>
        <strain evidence="1">UK204</strain>
    </source>
</reference>
<proteinExistence type="predicted"/>
<evidence type="ECO:0000313" key="2">
    <source>
        <dbReference type="Proteomes" id="UP000789570"/>
    </source>
</evidence>
<gene>
    <name evidence="1" type="ORF">FCALED_LOCUS13997</name>
</gene>
<evidence type="ECO:0000313" key="1">
    <source>
        <dbReference type="EMBL" id="CAG8712532.1"/>
    </source>
</evidence>
<dbReference type="Proteomes" id="UP000789570">
    <property type="component" value="Unassembled WGS sequence"/>
</dbReference>
<feature type="non-terminal residue" evidence="1">
    <location>
        <position position="97"/>
    </location>
</feature>
<protein>
    <submittedName>
        <fullName evidence="1">16411_t:CDS:1</fullName>
    </submittedName>
</protein>
<dbReference type="OrthoDB" id="2445244at2759"/>
<organism evidence="1 2">
    <name type="scientific">Funneliformis caledonium</name>
    <dbReference type="NCBI Taxonomy" id="1117310"/>
    <lineage>
        <taxon>Eukaryota</taxon>
        <taxon>Fungi</taxon>
        <taxon>Fungi incertae sedis</taxon>
        <taxon>Mucoromycota</taxon>
        <taxon>Glomeromycotina</taxon>
        <taxon>Glomeromycetes</taxon>
        <taxon>Glomerales</taxon>
        <taxon>Glomeraceae</taxon>
        <taxon>Funneliformis</taxon>
    </lineage>
</organism>
<sequence>MNRKKRSRNALVLQLLGAEFEDNEASSSKEEDNIILQTVLIQRLNTRYLKFRIYHVAKSKDWWQNTLPLYDPIRFKKLLRMFSHYFQQLADLIRPHS</sequence>
<dbReference type="EMBL" id="CAJVPQ010009081">
    <property type="protein sequence ID" value="CAG8712532.1"/>
    <property type="molecule type" value="Genomic_DNA"/>
</dbReference>
<accession>A0A9N9N997</accession>
<keyword evidence="2" id="KW-1185">Reference proteome</keyword>
<dbReference type="AlphaFoldDB" id="A0A9N9N997"/>
<comment type="caution">
    <text evidence="1">The sequence shown here is derived from an EMBL/GenBank/DDBJ whole genome shotgun (WGS) entry which is preliminary data.</text>
</comment>
<name>A0A9N9N997_9GLOM</name>